<dbReference type="InterPro" id="IPR006037">
    <property type="entry name" value="RCK_C"/>
</dbReference>
<dbReference type="Pfam" id="PF02080">
    <property type="entry name" value="TrkA_C"/>
    <property type="match status" value="2"/>
</dbReference>
<evidence type="ECO:0000256" key="5">
    <source>
        <dbReference type="ARBA" id="ARBA00022989"/>
    </source>
</evidence>
<dbReference type="GO" id="GO:0006813">
    <property type="term" value="P:potassium ion transport"/>
    <property type="evidence" value="ECO:0007669"/>
    <property type="project" value="InterPro"/>
</dbReference>
<evidence type="ECO:0000313" key="9">
    <source>
        <dbReference type="EMBL" id="OYD21441.1"/>
    </source>
</evidence>
<evidence type="ECO:0000256" key="1">
    <source>
        <dbReference type="ARBA" id="ARBA00004141"/>
    </source>
</evidence>
<accession>A0A235C9X7</accession>
<dbReference type="InterPro" id="IPR051679">
    <property type="entry name" value="DASS-Related_Transporters"/>
</dbReference>
<proteinExistence type="predicted"/>
<dbReference type="InterPro" id="IPR004680">
    <property type="entry name" value="Cit_transptr-like_dom"/>
</dbReference>
<feature type="transmembrane region" description="Helical" evidence="7">
    <location>
        <begin position="54"/>
        <end position="73"/>
    </location>
</feature>
<feature type="domain" description="RCK C-terminal" evidence="8">
    <location>
        <begin position="195"/>
        <end position="279"/>
    </location>
</feature>
<feature type="transmembrane region" description="Helical" evidence="7">
    <location>
        <begin position="167"/>
        <end position="187"/>
    </location>
</feature>
<feature type="transmembrane region" description="Helical" evidence="7">
    <location>
        <begin position="492"/>
        <end position="509"/>
    </location>
</feature>
<dbReference type="AlphaFoldDB" id="A0A235C9X7"/>
<evidence type="ECO:0000256" key="6">
    <source>
        <dbReference type="ARBA" id="ARBA00023136"/>
    </source>
</evidence>
<evidence type="ECO:0000256" key="4">
    <source>
        <dbReference type="ARBA" id="ARBA00022737"/>
    </source>
</evidence>
<dbReference type="EMBL" id="SODO01000014">
    <property type="protein sequence ID" value="TDW56337.1"/>
    <property type="molecule type" value="Genomic_DNA"/>
</dbReference>
<evidence type="ECO:0000313" key="10">
    <source>
        <dbReference type="EMBL" id="TDW56337.1"/>
    </source>
</evidence>
<feature type="transmembrane region" description="Helical" evidence="7">
    <location>
        <begin position="464"/>
        <end position="485"/>
    </location>
</feature>
<keyword evidence="4" id="KW-0677">Repeat</keyword>
<dbReference type="PANTHER" id="PTHR43652">
    <property type="entry name" value="BASIC AMINO ACID ANTIPORTER YFCC-RELATED"/>
    <property type="match status" value="1"/>
</dbReference>
<name>A0A235C9X7_9GAMM</name>
<dbReference type="Pfam" id="PF03600">
    <property type="entry name" value="CitMHS"/>
    <property type="match status" value="1"/>
</dbReference>
<protein>
    <submittedName>
        <fullName evidence="10">Di/tricarboxylate transporter</fullName>
    </submittedName>
    <submittedName>
        <fullName evidence="9">SLC13 family permease</fullName>
    </submittedName>
</protein>
<dbReference type="Proteomes" id="UP000243640">
    <property type="component" value="Unassembled WGS sequence"/>
</dbReference>
<evidence type="ECO:0000256" key="7">
    <source>
        <dbReference type="SAM" id="Phobius"/>
    </source>
</evidence>
<evidence type="ECO:0000259" key="8">
    <source>
        <dbReference type="PROSITE" id="PS51202"/>
    </source>
</evidence>
<keyword evidence="12" id="KW-1185">Reference proteome</keyword>
<dbReference type="Gene3D" id="3.30.70.1450">
    <property type="entry name" value="Regulator of K+ conductance, C-terminal domain"/>
    <property type="match status" value="2"/>
</dbReference>
<evidence type="ECO:0000256" key="2">
    <source>
        <dbReference type="ARBA" id="ARBA00022448"/>
    </source>
</evidence>
<keyword evidence="2" id="KW-0813">Transport</keyword>
<dbReference type="GO" id="GO:0008324">
    <property type="term" value="F:monoatomic cation transmembrane transporter activity"/>
    <property type="evidence" value="ECO:0007669"/>
    <property type="project" value="InterPro"/>
</dbReference>
<evidence type="ECO:0000313" key="12">
    <source>
        <dbReference type="Proteomes" id="UP000295058"/>
    </source>
</evidence>
<dbReference type="PROSITE" id="PS51202">
    <property type="entry name" value="RCK_C"/>
    <property type="match status" value="2"/>
</dbReference>
<feature type="transmembrane region" description="Helical" evidence="7">
    <location>
        <begin position="553"/>
        <end position="573"/>
    </location>
</feature>
<comment type="caution">
    <text evidence="9">The sequence shown here is derived from an EMBL/GenBank/DDBJ whole genome shotgun (WGS) entry which is preliminary data.</text>
</comment>
<dbReference type="SUPFAM" id="SSF116726">
    <property type="entry name" value="TrkA C-terminal domain-like"/>
    <property type="match status" value="2"/>
</dbReference>
<feature type="transmembrane region" description="Helical" evidence="7">
    <location>
        <begin position="436"/>
        <end position="458"/>
    </location>
</feature>
<feature type="transmembrane region" description="Helical" evidence="7">
    <location>
        <begin position="408"/>
        <end position="424"/>
    </location>
</feature>
<comment type="subcellular location">
    <subcellularLocation>
        <location evidence="1">Membrane</location>
        <topology evidence="1">Multi-pass membrane protein</topology>
    </subcellularLocation>
</comment>
<gene>
    <name evidence="9" type="ORF">B6S09_16090</name>
    <name evidence="10" type="ORF">LY04_02958</name>
</gene>
<keyword evidence="3 7" id="KW-0812">Transmembrane</keyword>
<feature type="transmembrane region" description="Helical" evidence="7">
    <location>
        <begin position="93"/>
        <end position="116"/>
    </location>
</feature>
<keyword evidence="5 7" id="KW-1133">Transmembrane helix</keyword>
<keyword evidence="6 7" id="KW-0472">Membrane</keyword>
<dbReference type="RefSeq" id="WP_094279512.1">
    <property type="nucleotide sequence ID" value="NZ_NQJF01000015.1"/>
</dbReference>
<dbReference type="OrthoDB" id="9809303at2"/>
<feature type="transmembrane region" description="Helical" evidence="7">
    <location>
        <begin position="128"/>
        <end position="147"/>
    </location>
</feature>
<reference evidence="9 11" key="1">
    <citation type="submission" date="2017-08" db="EMBL/GenBank/DDBJ databases">
        <title>Draft Genome Sequence of the Marine Bacterium Oceanimonas baumannii ATCC 700832.</title>
        <authorList>
            <person name="Mcclelland W.D."/>
            <person name="Brennan M.A."/>
            <person name="Trachtenberg A.M."/>
            <person name="Maclea K.S."/>
        </authorList>
    </citation>
    <scope>NUCLEOTIDE SEQUENCE [LARGE SCALE GENOMIC DNA]</scope>
    <source>
        <strain evidence="9 11">ATCC 700832</strain>
    </source>
</reference>
<reference evidence="10 12" key="2">
    <citation type="submission" date="2019-03" db="EMBL/GenBank/DDBJ databases">
        <title>Genomic Encyclopedia of Archaeal and Bacterial Type Strains, Phase II (KMG-II): from individual species to whole genera.</title>
        <authorList>
            <person name="Goeker M."/>
        </authorList>
    </citation>
    <scope>NUCLEOTIDE SEQUENCE [LARGE SCALE GENOMIC DNA]</scope>
    <source>
        <strain evidence="10 12">DSM 15594</strain>
    </source>
</reference>
<evidence type="ECO:0000256" key="3">
    <source>
        <dbReference type="ARBA" id="ARBA00022692"/>
    </source>
</evidence>
<dbReference type="PANTHER" id="PTHR43652:SF2">
    <property type="entry name" value="BASIC AMINO ACID ANTIPORTER YFCC-RELATED"/>
    <property type="match status" value="1"/>
</dbReference>
<feature type="domain" description="RCK C-terminal" evidence="8">
    <location>
        <begin position="282"/>
        <end position="368"/>
    </location>
</feature>
<evidence type="ECO:0000313" key="11">
    <source>
        <dbReference type="Proteomes" id="UP000243640"/>
    </source>
</evidence>
<sequence>MSAYLVLASIGILLGLLIHGRIAPAVLFSGWAVGYVISGVISEQAMLASFSNPALITLLVLMLVSLALERSPLLERLSDSLLQGKEWRASLRLMGLTAGLSAFLNNTAVVGSLLGVISRQRYIAPSRLLIPLSFASVLGGITTLVGTSTNLVVNSFVVNAGLPALGMFEFTLVGLPVAVLCLMGLLFSRRFLPAHQLPSNESAQAYFLEARLEAGSPLVGRSIEENGLRRLNGLFLLEISRHDRLISPVSPDEVLEAGDVLVFTGEVEKVQALQQFSGLQLFGNGADRLLASNLVEVVISNESELANRTLQEVDFRTMFNAGVVGIRRGGRRLYGTLGKIPLRVGDSMLLAVGPDFKQHRNLDRNFHLLSNSLQRPRLSARQSLFAFSGFGLVIGMAAFGLLPLLNGLLLLLAALLLTRILTLSELRRRFPFELMMVIGSALTVARALESSGAAALVAETMHSVFSGYGVMGAFVGVYLITLLLTETVTNNAAAALAFPIGLSTAQGFGVDPMPFIMAVAFGASACFLVPFGYQTHLMVYSPGRYRVTDYIKAGLPVSVLYSAGVLVLVPLYFPF</sequence>
<dbReference type="Proteomes" id="UP000295058">
    <property type="component" value="Unassembled WGS sequence"/>
</dbReference>
<dbReference type="EMBL" id="NQJF01000015">
    <property type="protein sequence ID" value="OYD21441.1"/>
    <property type="molecule type" value="Genomic_DNA"/>
</dbReference>
<dbReference type="InterPro" id="IPR036721">
    <property type="entry name" value="RCK_C_sf"/>
</dbReference>
<dbReference type="GO" id="GO:0005886">
    <property type="term" value="C:plasma membrane"/>
    <property type="evidence" value="ECO:0007669"/>
    <property type="project" value="TreeGrafter"/>
</dbReference>
<organism evidence="9 11">
    <name type="scientific">Oceanimonas baumannii</name>
    <dbReference type="NCBI Taxonomy" id="129578"/>
    <lineage>
        <taxon>Bacteria</taxon>
        <taxon>Pseudomonadati</taxon>
        <taxon>Pseudomonadota</taxon>
        <taxon>Gammaproteobacteria</taxon>
        <taxon>Aeromonadales</taxon>
        <taxon>Aeromonadaceae</taxon>
        <taxon>Oceanimonas</taxon>
    </lineage>
</organism>
<feature type="transmembrane region" description="Helical" evidence="7">
    <location>
        <begin position="384"/>
        <end position="402"/>
    </location>
</feature>
<feature type="transmembrane region" description="Helical" evidence="7">
    <location>
        <begin position="515"/>
        <end position="533"/>
    </location>
</feature>